<comment type="subcellular location">
    <subcellularLocation>
        <location evidence="2">Cell membrane</location>
        <topology evidence="2">Multi-pass membrane protein</topology>
    </subcellularLocation>
</comment>
<dbReference type="PIRSF" id="PIRSF016661">
    <property type="entry name" value="BioY"/>
    <property type="match status" value="1"/>
</dbReference>
<evidence type="ECO:0000256" key="2">
    <source>
        <dbReference type="PIRNR" id="PIRNR016661"/>
    </source>
</evidence>
<feature type="transmembrane region" description="Helical" evidence="3">
    <location>
        <begin position="92"/>
        <end position="113"/>
    </location>
</feature>
<dbReference type="RefSeq" id="WP_277103749.1">
    <property type="nucleotide sequence ID" value="NZ_BAAAJS010000022.1"/>
</dbReference>
<feature type="transmembrane region" description="Helical" evidence="3">
    <location>
        <begin position="12"/>
        <end position="31"/>
    </location>
</feature>
<protein>
    <recommendedName>
        <fullName evidence="2">Biotin transporter</fullName>
    </recommendedName>
</protein>
<dbReference type="EMBL" id="JAVDYF010000001">
    <property type="protein sequence ID" value="MDR7355904.1"/>
    <property type="molecule type" value="Genomic_DNA"/>
</dbReference>
<evidence type="ECO:0000313" key="5">
    <source>
        <dbReference type="Proteomes" id="UP001183619"/>
    </source>
</evidence>
<keyword evidence="2" id="KW-0813">Transport</keyword>
<feature type="transmembrane region" description="Helical" evidence="3">
    <location>
        <begin position="37"/>
        <end position="54"/>
    </location>
</feature>
<evidence type="ECO:0000313" key="4">
    <source>
        <dbReference type="EMBL" id="MDR7355904.1"/>
    </source>
</evidence>
<dbReference type="Gene3D" id="1.10.1760.20">
    <property type="match status" value="1"/>
</dbReference>
<feature type="transmembrane region" description="Helical" evidence="3">
    <location>
        <begin position="120"/>
        <end position="145"/>
    </location>
</feature>
<proteinExistence type="inferred from homology"/>
<sequence>MSTVQSRNRVQDLAYVAVFTALIIALAFVAIPVGTAGVPIVLQNAAIILAGLVLGPKRGLYVALLFLGIGLLGLPVLSGGKSALAAISGPTVGYLVGYIFAAFIAGAIAYAAPKNKKSRLLAFLIVGGIAGLFLQYFFGVIGLIIRAKMELMAAITAQGPFILLDLGKLAIVVIIAMAVHAAFPDLRNRTR</sequence>
<evidence type="ECO:0000256" key="1">
    <source>
        <dbReference type="ARBA" id="ARBA00010692"/>
    </source>
</evidence>
<keyword evidence="3" id="KW-1133">Transmembrane helix</keyword>
<name>A0ABU2BD57_9CORY</name>
<feature type="transmembrane region" description="Helical" evidence="3">
    <location>
        <begin position="161"/>
        <end position="183"/>
    </location>
</feature>
<accession>A0ABU2BD57</accession>
<dbReference type="PANTHER" id="PTHR34295:SF1">
    <property type="entry name" value="BIOTIN TRANSPORTER BIOY"/>
    <property type="match status" value="1"/>
</dbReference>
<dbReference type="PANTHER" id="PTHR34295">
    <property type="entry name" value="BIOTIN TRANSPORTER BIOY"/>
    <property type="match status" value="1"/>
</dbReference>
<comment type="caution">
    <text evidence="4">The sequence shown here is derived from an EMBL/GenBank/DDBJ whole genome shotgun (WGS) entry which is preliminary data.</text>
</comment>
<dbReference type="InterPro" id="IPR003784">
    <property type="entry name" value="BioY"/>
</dbReference>
<keyword evidence="2" id="KW-1003">Cell membrane</keyword>
<reference evidence="4 5" key="1">
    <citation type="submission" date="2023-07" db="EMBL/GenBank/DDBJ databases">
        <title>Sequencing the genomes of 1000 actinobacteria strains.</title>
        <authorList>
            <person name="Klenk H.-P."/>
        </authorList>
    </citation>
    <scope>NUCLEOTIDE SEQUENCE [LARGE SCALE GENOMIC DNA]</scope>
    <source>
        <strain evidence="4 5">DSM 44508</strain>
    </source>
</reference>
<organism evidence="4 5">
    <name type="scientific">Corynebacterium felinum</name>
    <dbReference type="NCBI Taxonomy" id="131318"/>
    <lineage>
        <taxon>Bacteria</taxon>
        <taxon>Bacillati</taxon>
        <taxon>Actinomycetota</taxon>
        <taxon>Actinomycetes</taxon>
        <taxon>Mycobacteriales</taxon>
        <taxon>Corynebacteriaceae</taxon>
        <taxon>Corynebacterium</taxon>
    </lineage>
</organism>
<dbReference type="Pfam" id="PF02632">
    <property type="entry name" value="BioY"/>
    <property type="match status" value="1"/>
</dbReference>
<comment type="similarity">
    <text evidence="1 2">Belongs to the BioY family.</text>
</comment>
<gene>
    <name evidence="4" type="ORF">J2S37_002442</name>
</gene>
<evidence type="ECO:0000256" key="3">
    <source>
        <dbReference type="SAM" id="Phobius"/>
    </source>
</evidence>
<dbReference type="Proteomes" id="UP001183619">
    <property type="component" value="Unassembled WGS sequence"/>
</dbReference>
<keyword evidence="5" id="KW-1185">Reference proteome</keyword>
<keyword evidence="3" id="KW-0812">Transmembrane</keyword>
<feature type="transmembrane region" description="Helical" evidence="3">
    <location>
        <begin position="61"/>
        <end position="80"/>
    </location>
</feature>
<keyword evidence="2 3" id="KW-0472">Membrane</keyword>